<name>L8JV37_9BACT</name>
<dbReference type="NCBIfam" id="TIGR04183">
    <property type="entry name" value="Por_Secre_tail"/>
    <property type="match status" value="1"/>
</dbReference>
<dbReference type="SUPFAM" id="SSF101898">
    <property type="entry name" value="NHL repeat"/>
    <property type="match status" value="1"/>
</dbReference>
<accession>L8JV37</accession>
<organism evidence="2 3">
    <name type="scientific">Fulvivirga imtechensis AK7</name>
    <dbReference type="NCBI Taxonomy" id="1237149"/>
    <lineage>
        <taxon>Bacteria</taxon>
        <taxon>Pseudomonadati</taxon>
        <taxon>Bacteroidota</taxon>
        <taxon>Cytophagia</taxon>
        <taxon>Cytophagales</taxon>
        <taxon>Fulvivirgaceae</taxon>
        <taxon>Fulvivirga</taxon>
    </lineage>
</organism>
<comment type="caution">
    <text evidence="2">The sequence shown here is derived from an EMBL/GenBank/DDBJ whole genome shotgun (WGS) entry which is preliminary data.</text>
</comment>
<keyword evidence="3" id="KW-1185">Reference proteome</keyword>
<reference evidence="2 3" key="1">
    <citation type="submission" date="2012-12" db="EMBL/GenBank/DDBJ databases">
        <title>Genome assembly of Fulvivirga imtechensis AK7.</title>
        <authorList>
            <person name="Nupur N."/>
            <person name="Khatri I."/>
            <person name="Kumar R."/>
            <person name="Subramanian S."/>
            <person name="Pinnaka A."/>
        </authorList>
    </citation>
    <scope>NUCLEOTIDE SEQUENCE [LARGE SCALE GENOMIC DNA]</scope>
    <source>
        <strain evidence="2 3">AK7</strain>
    </source>
</reference>
<proteinExistence type="predicted"/>
<protein>
    <submittedName>
        <fullName evidence="2">Putative surface antigen</fullName>
    </submittedName>
</protein>
<sequence length="744" mass="81689">MGLTIWWYYACGQENIPVGTWRTHFSYNDTRHIAIAGDVIYASSENGLYYFDKEDNSIAKISKIDGLQGEDISSLYYSNDHDLLLIGYNSGNLDIIKGQEIINIDLTTHSQINDSKTINHVVGFQSYAYLATDFGVLKFDLKKLEVRETWREIGAGASTLRVNQGVVFHDSLFLATDEGVIAANLVRNINLLDHQNWIRFGVADGIPQTSTRIIALFDDRLIAGISNDALYLYDGQWQMLDILNGASYTFATGLPDRVAIIQDEQLSFITSDLQSQPFANEMVNKPQEVIEDKEGNLWIADGRNGLVSDFKGPFQKYAPSGPFSNEVFRLYHHRNSIYALPGGYGASLVPLGRENGYYVYTNGEWNNYNPQSSDLNIPEFKDIVDATHIGSDLFLASAGYGLLQIKDNNEKVIIDENTPGSPLENLEAAQKRTIIPAIAPGEDGLWVLNYGATNPLHIYKTDGSWQSYSFNLSTAKYPVAILLVHDHVWMVIDPDRGGGIFVYNPADGNGRYLTELPDNGGLANVKVRALALDLEGLVWVGTDNGVSVFSDPYTVLSGSVDAIEPIFENRDLLTDEKVTAIEVDGGNRKWIGTTNGVWLIGDNGDEQIAYFNTSNSPLPDNNIIDITINQQSGEVFFATSGGMVSYRGAATASKPEHAEVKIFPNPVSANFKGTVGISGLATDAIIKITDISGKLIWQTQANGGTATWHVADYNGRRAATGVYLVFSASKDGKDTFVGKIAVLN</sequence>
<evidence type="ECO:0000313" key="2">
    <source>
        <dbReference type="EMBL" id="ELR72655.1"/>
    </source>
</evidence>
<evidence type="ECO:0000259" key="1">
    <source>
        <dbReference type="Pfam" id="PF21544"/>
    </source>
</evidence>
<dbReference type="InterPro" id="IPR015943">
    <property type="entry name" value="WD40/YVTN_repeat-like_dom_sf"/>
</dbReference>
<dbReference type="Pfam" id="PF21544">
    <property type="entry name" value="PorZ_N_b_propeller"/>
    <property type="match status" value="1"/>
</dbReference>
<feature type="domain" description="PorZ N-terminal beta-propeller" evidence="1">
    <location>
        <begin position="40"/>
        <end position="197"/>
    </location>
</feature>
<dbReference type="InterPro" id="IPR048954">
    <property type="entry name" value="PorZ_N"/>
</dbReference>
<evidence type="ECO:0000313" key="3">
    <source>
        <dbReference type="Proteomes" id="UP000011135"/>
    </source>
</evidence>
<dbReference type="SUPFAM" id="SSF50998">
    <property type="entry name" value="Quinoprotein alcohol dehydrogenase-like"/>
    <property type="match status" value="1"/>
</dbReference>
<gene>
    <name evidence="2" type="ORF">C900_01034</name>
</gene>
<dbReference type="InterPro" id="IPR026444">
    <property type="entry name" value="Secre_tail"/>
</dbReference>
<dbReference type="Proteomes" id="UP000011135">
    <property type="component" value="Unassembled WGS sequence"/>
</dbReference>
<dbReference type="STRING" id="1237149.C900_01034"/>
<dbReference type="InterPro" id="IPR011047">
    <property type="entry name" value="Quinoprotein_ADH-like_sf"/>
</dbReference>
<dbReference type="EMBL" id="AMZN01000015">
    <property type="protein sequence ID" value="ELR72655.1"/>
    <property type="molecule type" value="Genomic_DNA"/>
</dbReference>
<dbReference type="AlphaFoldDB" id="L8JV37"/>
<dbReference type="Gene3D" id="2.130.10.10">
    <property type="entry name" value="YVTN repeat-like/Quinoprotein amine dehydrogenase"/>
    <property type="match status" value="3"/>
</dbReference>
<dbReference type="eggNOG" id="COG3292">
    <property type="taxonomic scope" value="Bacteria"/>
</dbReference>